<protein>
    <recommendedName>
        <fullName evidence="5">Pre-rRNA-processing protein IPI3</fullName>
    </recommendedName>
</protein>
<evidence type="ECO:0000256" key="1">
    <source>
        <dbReference type="ARBA" id="ARBA00010143"/>
    </source>
</evidence>
<keyword evidence="5" id="KW-0539">Nucleus</keyword>
<dbReference type="GO" id="GO:0006364">
    <property type="term" value="P:rRNA processing"/>
    <property type="evidence" value="ECO:0007669"/>
    <property type="project" value="UniProtKB-UniRule"/>
</dbReference>
<dbReference type="PROSITE" id="PS50082">
    <property type="entry name" value="WD_REPEATS_2"/>
    <property type="match status" value="2"/>
</dbReference>
<dbReference type="SMART" id="SM00320">
    <property type="entry name" value="WD40"/>
    <property type="match status" value="3"/>
</dbReference>
<evidence type="ECO:0000313" key="6">
    <source>
        <dbReference type="EMBL" id="ORX39063.1"/>
    </source>
</evidence>
<reference evidence="6 7" key="1">
    <citation type="submission" date="2017-03" db="EMBL/GenBank/DDBJ databases">
        <title>Widespread Adenine N6-methylation of Active Genes in Fungi.</title>
        <authorList>
            <consortium name="DOE Joint Genome Institute"/>
            <person name="Mondo S.J."/>
            <person name="Dannebaum R.O."/>
            <person name="Kuo R.C."/>
            <person name="Louie K.B."/>
            <person name="Bewick A.J."/>
            <person name="Labutti K."/>
            <person name="Haridas S."/>
            <person name="Kuo A."/>
            <person name="Salamov A."/>
            <person name="Ahrendt S.R."/>
            <person name="Lau R."/>
            <person name="Bowen B.P."/>
            <person name="Lipzen A."/>
            <person name="Sullivan W."/>
            <person name="Andreopoulos W.B."/>
            <person name="Clum A."/>
            <person name="Lindquist E."/>
            <person name="Daum C."/>
            <person name="Northen T.R."/>
            <person name="Ramamoorthy G."/>
            <person name="Schmitz R.J."/>
            <person name="Gryganskyi A."/>
            <person name="Culley D."/>
            <person name="Magnuson J."/>
            <person name="James T.Y."/>
            <person name="O'Malley M.A."/>
            <person name="Stajich J.E."/>
            <person name="Spatafora J.W."/>
            <person name="Visel A."/>
            <person name="Grigoriev I.V."/>
        </authorList>
    </citation>
    <scope>NUCLEOTIDE SEQUENCE [LARGE SCALE GENOMIC DNA]</scope>
    <source>
        <strain evidence="6 7">NRRL Y-17943</strain>
    </source>
</reference>
<dbReference type="GO" id="GO:0005656">
    <property type="term" value="C:nuclear pre-replicative complex"/>
    <property type="evidence" value="ECO:0007669"/>
    <property type="project" value="TreeGrafter"/>
</dbReference>
<keyword evidence="2 4" id="KW-0853">WD repeat</keyword>
<dbReference type="AlphaFoldDB" id="A0A1Y1ULZ4"/>
<dbReference type="RefSeq" id="XP_021872926.1">
    <property type="nucleotide sequence ID" value="XM_022019046.1"/>
</dbReference>
<keyword evidence="7" id="KW-1185">Reference proteome</keyword>
<dbReference type="Proteomes" id="UP000193218">
    <property type="component" value="Unassembled WGS sequence"/>
</dbReference>
<gene>
    <name evidence="6" type="ORF">BD324DRAFT_679566</name>
</gene>
<evidence type="ECO:0000256" key="3">
    <source>
        <dbReference type="ARBA" id="ARBA00022737"/>
    </source>
</evidence>
<dbReference type="InterPro" id="IPR001680">
    <property type="entry name" value="WD40_rpt"/>
</dbReference>
<evidence type="ECO:0000256" key="4">
    <source>
        <dbReference type="PROSITE-ProRule" id="PRU00221"/>
    </source>
</evidence>
<dbReference type="InterPro" id="IPR045227">
    <property type="entry name" value="WDR18/Ipi3/RID3"/>
</dbReference>
<proteinExistence type="inferred from homology"/>
<dbReference type="GeneID" id="33560855"/>
<sequence>MSQPQELILSACAEASSSSSRPGTTGQPSIYLHDLSTCTQAASLKPSSKNGIGGGVLALQEGKAIVNVWTWQKDQLQLKLHMPEKLSCFTVSPNGCWAAGGSSSGHMYLWEISSGSLHSSFTVHYRQITSLTFTPDSRLLLSSSLDASSHVFLVSQLVDPSLPLPKPYGSFSDHTLPVLSVCVSRSSSVAGGRAFTCSEDGTVKLWDLYPPFTLLSTFALPAGSTPVQVVVDPMERFFYVAANIESRGQAWHVPLYKHKEDARSDNNVEAVGGGGFGEPPVKLGPLIFESKSAFTSMTLSISASHLLVGTDSGEVSILSIPSHQLVRTLNLSGPVTHLSTMLRPPDLGVSNPDRWTPLEVKAFERLRVGKSNREAQDVVMALGPSTKHELLTSLRPPRARGSMARGSGDVHIQKTNEHLAEILDENKRLRASLDKAVKINDKMWKGVVDLHLMNE</sequence>
<dbReference type="Pfam" id="PF00400">
    <property type="entry name" value="WD40"/>
    <property type="match status" value="3"/>
</dbReference>
<dbReference type="EMBL" id="NBSH01000003">
    <property type="protein sequence ID" value="ORX39063.1"/>
    <property type="molecule type" value="Genomic_DNA"/>
</dbReference>
<dbReference type="Gene3D" id="2.130.10.10">
    <property type="entry name" value="YVTN repeat-like/Quinoprotein amine dehydrogenase"/>
    <property type="match status" value="1"/>
</dbReference>
<keyword evidence="3" id="KW-0677">Repeat</keyword>
<evidence type="ECO:0000256" key="5">
    <source>
        <dbReference type="RuleBase" id="RU369067"/>
    </source>
</evidence>
<dbReference type="PANTHER" id="PTHR18763">
    <property type="entry name" value="WD-REPEAT PROTEIN 18"/>
    <property type="match status" value="1"/>
</dbReference>
<comment type="subcellular location">
    <subcellularLocation>
        <location evidence="5">Nucleus</location>
    </subcellularLocation>
</comment>
<dbReference type="InterPro" id="IPR015943">
    <property type="entry name" value="WD40/YVTN_repeat-like_dom_sf"/>
</dbReference>
<dbReference type="STRING" id="4999.A0A1Y1ULZ4"/>
<accession>A0A1Y1ULZ4</accession>
<dbReference type="PANTHER" id="PTHR18763:SF0">
    <property type="entry name" value="WD REPEAT-CONTAINING PROTEIN 18"/>
    <property type="match status" value="1"/>
</dbReference>
<dbReference type="OrthoDB" id="756370at2759"/>
<comment type="similarity">
    <text evidence="1 5">Belongs to the WD repeat IPI3/WDR18 family.</text>
</comment>
<dbReference type="FunCoup" id="A0A1Y1ULZ4">
    <property type="interactions" value="300"/>
</dbReference>
<organism evidence="6 7">
    <name type="scientific">Kockovaella imperatae</name>
    <dbReference type="NCBI Taxonomy" id="4999"/>
    <lineage>
        <taxon>Eukaryota</taxon>
        <taxon>Fungi</taxon>
        <taxon>Dikarya</taxon>
        <taxon>Basidiomycota</taxon>
        <taxon>Agaricomycotina</taxon>
        <taxon>Tremellomycetes</taxon>
        <taxon>Tremellales</taxon>
        <taxon>Cuniculitremaceae</taxon>
        <taxon>Kockovaella</taxon>
    </lineage>
</organism>
<feature type="repeat" description="WD" evidence="4">
    <location>
        <begin position="171"/>
        <end position="208"/>
    </location>
</feature>
<dbReference type="GO" id="GO:0006261">
    <property type="term" value="P:DNA-templated DNA replication"/>
    <property type="evidence" value="ECO:0007669"/>
    <property type="project" value="TreeGrafter"/>
</dbReference>
<dbReference type="InterPro" id="IPR036322">
    <property type="entry name" value="WD40_repeat_dom_sf"/>
</dbReference>
<comment type="function">
    <text evidence="5">Component of the RIX1 complex required for processing of ITS2 sequences from 35S pre-rRNA.</text>
</comment>
<dbReference type="PROSITE" id="PS00678">
    <property type="entry name" value="WD_REPEATS_1"/>
    <property type="match status" value="1"/>
</dbReference>
<keyword evidence="5" id="KW-0698">rRNA processing</keyword>
<evidence type="ECO:0000313" key="7">
    <source>
        <dbReference type="Proteomes" id="UP000193218"/>
    </source>
</evidence>
<comment type="subunit">
    <text evidence="5">Component of the RIX1 complex, composed of IPI1, RIX1/IPI2 and IPI3 in a 1:2:2 stoichiometry. The complex interacts (via RIX1) with MDN1 (via its hexameric AAA ATPase ring) and the pre-60S ribosome particles.</text>
</comment>
<comment type="caution">
    <text evidence="6">The sequence shown here is derived from an EMBL/GenBank/DDBJ whole genome shotgun (WGS) entry which is preliminary data.</text>
</comment>
<dbReference type="GO" id="GO:0120330">
    <property type="term" value="C:rixosome complex"/>
    <property type="evidence" value="ECO:0007669"/>
    <property type="project" value="UniProtKB-UniRule"/>
</dbReference>
<feature type="repeat" description="WD" evidence="4">
    <location>
        <begin position="121"/>
        <end position="152"/>
    </location>
</feature>
<name>A0A1Y1ULZ4_9TREE</name>
<dbReference type="InParanoid" id="A0A1Y1ULZ4"/>
<evidence type="ECO:0000256" key="2">
    <source>
        <dbReference type="ARBA" id="ARBA00022574"/>
    </source>
</evidence>
<dbReference type="SUPFAM" id="SSF50978">
    <property type="entry name" value="WD40 repeat-like"/>
    <property type="match status" value="1"/>
</dbReference>
<dbReference type="InterPro" id="IPR019775">
    <property type="entry name" value="WD40_repeat_CS"/>
</dbReference>